<accession>A0ABY5TJ81</accession>
<gene>
    <name evidence="5" type="ORF">NYF23_07280</name>
</gene>
<dbReference type="InterPro" id="IPR050376">
    <property type="entry name" value="Pterin-4-alpha-carb_dehyd"/>
</dbReference>
<evidence type="ECO:0000256" key="3">
    <source>
        <dbReference type="ARBA" id="ARBA00023239"/>
    </source>
</evidence>
<evidence type="ECO:0000256" key="4">
    <source>
        <dbReference type="HAMAP-Rule" id="MF_00434"/>
    </source>
</evidence>
<dbReference type="Proteomes" id="UP001059934">
    <property type="component" value="Chromosome"/>
</dbReference>
<sequence>MSQLKQRQCTVCRPGDAPLSDKELDALMLELCDWTLAIVETVKRLEKQFRFSDYAQSVAFAQRVAELADAEDHHPAMLVEWGSVKVSWWTHTINGLHINDFICAAKTDLLAAQ</sequence>
<reference evidence="5" key="1">
    <citation type="submission" date="2022-08" db="EMBL/GenBank/DDBJ databases">
        <title>Catabolic pathway analysis in culturable SAR92 clade bacteria reveals their overlooked roles in DMSP degradation in coastal seas.</title>
        <authorList>
            <person name="He X."/>
            <person name="Zhang X."/>
            <person name="Zhang Y."/>
        </authorList>
    </citation>
    <scope>NUCLEOTIDE SEQUENCE</scope>
    <source>
        <strain evidence="5">H455</strain>
    </source>
</reference>
<keyword evidence="6" id="KW-1185">Reference proteome</keyword>
<dbReference type="EC" id="4.2.1.96" evidence="4"/>
<keyword evidence="3 4" id="KW-0456">Lyase</keyword>
<dbReference type="HAMAP" id="MF_00434">
    <property type="entry name" value="Pterin_4_alpha"/>
    <property type="match status" value="1"/>
</dbReference>
<evidence type="ECO:0000256" key="1">
    <source>
        <dbReference type="ARBA" id="ARBA00001554"/>
    </source>
</evidence>
<dbReference type="SUPFAM" id="SSF55248">
    <property type="entry name" value="PCD-like"/>
    <property type="match status" value="1"/>
</dbReference>
<dbReference type="InterPro" id="IPR036428">
    <property type="entry name" value="PCD_sf"/>
</dbReference>
<dbReference type="Gene3D" id="3.30.1360.20">
    <property type="entry name" value="Transcriptional coactivator/pterin dehydratase"/>
    <property type="match status" value="1"/>
</dbReference>
<dbReference type="PANTHER" id="PTHR42805:SF1">
    <property type="entry name" value="PTERIN-4-ALPHA-CARBINOLAMINE DEHYDRATASE-RELATED"/>
    <property type="match status" value="1"/>
</dbReference>
<comment type="similarity">
    <text evidence="2 4">Belongs to the pterin-4-alpha-carbinolamine dehydratase family.</text>
</comment>
<comment type="catalytic activity">
    <reaction evidence="1 4">
        <text>(4aS,6R)-4a-hydroxy-L-erythro-5,6,7,8-tetrahydrobiopterin = (6R)-L-erythro-6,7-dihydrobiopterin + H2O</text>
        <dbReference type="Rhea" id="RHEA:11920"/>
        <dbReference type="ChEBI" id="CHEBI:15377"/>
        <dbReference type="ChEBI" id="CHEBI:15642"/>
        <dbReference type="ChEBI" id="CHEBI:43120"/>
        <dbReference type="EC" id="4.2.1.96"/>
    </reaction>
</comment>
<evidence type="ECO:0000313" key="5">
    <source>
        <dbReference type="EMBL" id="UVW33842.1"/>
    </source>
</evidence>
<dbReference type="InterPro" id="IPR001533">
    <property type="entry name" value="Pterin_deHydtase"/>
</dbReference>
<dbReference type="CDD" id="cd00913">
    <property type="entry name" value="PCD_DCoH_subfamily_a"/>
    <property type="match status" value="1"/>
</dbReference>
<evidence type="ECO:0000256" key="2">
    <source>
        <dbReference type="ARBA" id="ARBA00006472"/>
    </source>
</evidence>
<name>A0ABY5TJ81_9GAMM</name>
<proteinExistence type="inferred from homology"/>
<dbReference type="NCBIfam" id="NF002016">
    <property type="entry name" value="PRK00823.1-1"/>
    <property type="match status" value="1"/>
</dbReference>
<dbReference type="PANTHER" id="PTHR42805">
    <property type="entry name" value="PTERIN-4-ALPHA-CARBINOLAMINE DEHYDRATASE-RELATED"/>
    <property type="match status" value="1"/>
</dbReference>
<dbReference type="EMBL" id="CP103416">
    <property type="protein sequence ID" value="UVW33842.1"/>
    <property type="molecule type" value="Genomic_DNA"/>
</dbReference>
<organism evidence="5 6">
    <name type="scientific">SAR92 clade bacterium H455</name>
    <dbReference type="NCBI Taxonomy" id="2974818"/>
    <lineage>
        <taxon>Bacteria</taxon>
        <taxon>Pseudomonadati</taxon>
        <taxon>Pseudomonadota</taxon>
        <taxon>Gammaproteobacteria</taxon>
        <taxon>Cellvibrionales</taxon>
        <taxon>Porticoccaceae</taxon>
        <taxon>SAR92 clade</taxon>
    </lineage>
</organism>
<dbReference type="GO" id="GO:0008124">
    <property type="term" value="F:4-alpha-hydroxytetrahydrobiopterin dehydratase activity"/>
    <property type="evidence" value="ECO:0007669"/>
    <property type="project" value="UniProtKB-EC"/>
</dbReference>
<protein>
    <recommendedName>
        <fullName evidence="4">Putative pterin-4-alpha-carbinolamine dehydratase</fullName>
        <shortName evidence="4">PHS</shortName>
        <ecNumber evidence="4">4.2.1.96</ecNumber>
    </recommendedName>
    <alternativeName>
        <fullName evidence="4">4-alpha-hydroxy-tetrahydropterin dehydratase</fullName>
    </alternativeName>
    <alternativeName>
        <fullName evidence="4">Pterin carbinolamine dehydratase</fullName>
        <shortName evidence="4">PCD</shortName>
    </alternativeName>
</protein>
<evidence type="ECO:0000313" key="6">
    <source>
        <dbReference type="Proteomes" id="UP001059934"/>
    </source>
</evidence>
<dbReference type="Pfam" id="PF01329">
    <property type="entry name" value="Pterin_4a"/>
    <property type="match status" value="1"/>
</dbReference>